<evidence type="ECO:0000256" key="2">
    <source>
        <dbReference type="SAM" id="Phobius"/>
    </source>
</evidence>
<reference evidence="3 4" key="1">
    <citation type="submission" date="2024-09" db="EMBL/GenBank/DDBJ databases">
        <authorList>
            <person name="Sun Q."/>
            <person name="Mori K."/>
        </authorList>
    </citation>
    <scope>NUCLEOTIDE SEQUENCE [LARGE SCALE GENOMIC DNA]</scope>
    <source>
        <strain evidence="3 4">NCAIM B.02604</strain>
    </source>
</reference>
<sequence>MRRVKGESQVAKNRYDHILLLWAVLLGGGILVATVMNFIRPELGYPMAILFFIGFIALWLLSPALSREKAMTHFEPTPAATTQDDSKAASSAPAPTPAPQPEHAGHPLTQSTPVLIVDEEQLMKFIAENPHPQTGQFSAIVKEMQKKA</sequence>
<evidence type="ECO:0000313" key="4">
    <source>
        <dbReference type="Proteomes" id="UP001589862"/>
    </source>
</evidence>
<dbReference type="RefSeq" id="WP_377458231.1">
    <property type="nucleotide sequence ID" value="NZ_JBHLUB010000018.1"/>
</dbReference>
<evidence type="ECO:0000313" key="3">
    <source>
        <dbReference type="EMBL" id="MFC0581541.1"/>
    </source>
</evidence>
<evidence type="ECO:0000256" key="1">
    <source>
        <dbReference type="SAM" id="MobiDB-lite"/>
    </source>
</evidence>
<proteinExistence type="predicted"/>
<keyword evidence="4" id="KW-1185">Reference proteome</keyword>
<dbReference type="Proteomes" id="UP001589862">
    <property type="component" value="Unassembled WGS sequence"/>
</dbReference>
<dbReference type="EMBL" id="JBHLUB010000018">
    <property type="protein sequence ID" value="MFC0581541.1"/>
    <property type="molecule type" value="Genomic_DNA"/>
</dbReference>
<keyword evidence="2" id="KW-1133">Transmembrane helix</keyword>
<keyword evidence="2" id="KW-0812">Transmembrane</keyword>
<gene>
    <name evidence="3" type="ORF">ACFFFR_03935</name>
</gene>
<comment type="caution">
    <text evidence="3">The sequence shown here is derived from an EMBL/GenBank/DDBJ whole genome shotgun (WGS) entry which is preliminary data.</text>
</comment>
<feature type="transmembrane region" description="Helical" evidence="2">
    <location>
        <begin position="45"/>
        <end position="65"/>
    </location>
</feature>
<feature type="region of interest" description="Disordered" evidence="1">
    <location>
        <begin position="72"/>
        <end position="111"/>
    </location>
</feature>
<protein>
    <submittedName>
        <fullName evidence="3">Uncharacterized protein</fullName>
    </submittedName>
</protein>
<organism evidence="3 4">
    <name type="scientific">Micrococcoides hystricis</name>
    <dbReference type="NCBI Taxonomy" id="1572761"/>
    <lineage>
        <taxon>Bacteria</taxon>
        <taxon>Bacillati</taxon>
        <taxon>Actinomycetota</taxon>
        <taxon>Actinomycetes</taxon>
        <taxon>Micrococcales</taxon>
        <taxon>Micrococcaceae</taxon>
        <taxon>Micrococcoides</taxon>
    </lineage>
</organism>
<feature type="transmembrane region" description="Helical" evidence="2">
    <location>
        <begin position="20"/>
        <end position="39"/>
    </location>
</feature>
<keyword evidence="2" id="KW-0472">Membrane</keyword>
<accession>A0ABV6PA93</accession>
<name>A0ABV6PA93_9MICC</name>